<dbReference type="InterPro" id="IPR000719">
    <property type="entry name" value="Prot_kinase_dom"/>
</dbReference>
<dbReference type="SUPFAM" id="SSF56112">
    <property type="entry name" value="Protein kinase-like (PK-like)"/>
    <property type="match status" value="1"/>
</dbReference>
<name>A0A9N9B1D3_9GLOM</name>
<dbReference type="Pfam" id="PF07714">
    <property type="entry name" value="PK_Tyr_Ser-Thr"/>
    <property type="match status" value="1"/>
</dbReference>
<keyword evidence="4" id="KW-0067">ATP-binding</keyword>
<evidence type="ECO:0000313" key="7">
    <source>
        <dbReference type="Proteomes" id="UP000789508"/>
    </source>
</evidence>
<keyword evidence="7" id="KW-1185">Reference proteome</keyword>
<evidence type="ECO:0000256" key="2">
    <source>
        <dbReference type="ARBA" id="ARBA00022741"/>
    </source>
</evidence>
<proteinExistence type="predicted"/>
<gene>
    <name evidence="6" type="ORF">ALEPTO_LOCUS5828</name>
</gene>
<keyword evidence="2" id="KW-0547">Nucleotide-binding</keyword>
<evidence type="ECO:0000256" key="4">
    <source>
        <dbReference type="ARBA" id="ARBA00022840"/>
    </source>
</evidence>
<keyword evidence="3" id="KW-0418">Kinase</keyword>
<feature type="domain" description="Protein kinase" evidence="5">
    <location>
        <begin position="16"/>
        <end position="277"/>
    </location>
</feature>
<evidence type="ECO:0000256" key="3">
    <source>
        <dbReference type="ARBA" id="ARBA00022777"/>
    </source>
</evidence>
<dbReference type="AlphaFoldDB" id="A0A9N9B1D3"/>
<organism evidence="6 7">
    <name type="scientific">Ambispora leptoticha</name>
    <dbReference type="NCBI Taxonomy" id="144679"/>
    <lineage>
        <taxon>Eukaryota</taxon>
        <taxon>Fungi</taxon>
        <taxon>Fungi incertae sedis</taxon>
        <taxon>Mucoromycota</taxon>
        <taxon>Glomeromycotina</taxon>
        <taxon>Glomeromycetes</taxon>
        <taxon>Archaeosporales</taxon>
        <taxon>Ambisporaceae</taxon>
        <taxon>Ambispora</taxon>
    </lineage>
</organism>
<dbReference type="InterPro" id="IPR051681">
    <property type="entry name" value="Ser/Thr_Kinases-Pseudokinases"/>
</dbReference>
<keyword evidence="1" id="KW-0808">Transferase</keyword>
<dbReference type="GO" id="GO:0004674">
    <property type="term" value="F:protein serine/threonine kinase activity"/>
    <property type="evidence" value="ECO:0007669"/>
    <property type="project" value="TreeGrafter"/>
</dbReference>
<evidence type="ECO:0000259" key="5">
    <source>
        <dbReference type="PROSITE" id="PS50011"/>
    </source>
</evidence>
<protein>
    <submittedName>
        <fullName evidence="6">12573_t:CDS:1</fullName>
    </submittedName>
</protein>
<dbReference type="GO" id="GO:0005524">
    <property type="term" value="F:ATP binding"/>
    <property type="evidence" value="ECO:0007669"/>
    <property type="project" value="UniProtKB-KW"/>
</dbReference>
<evidence type="ECO:0000313" key="6">
    <source>
        <dbReference type="EMBL" id="CAG8549974.1"/>
    </source>
</evidence>
<dbReference type="InterPro" id="IPR011009">
    <property type="entry name" value="Kinase-like_dom_sf"/>
</dbReference>
<dbReference type="EMBL" id="CAJVPS010001768">
    <property type="protein sequence ID" value="CAG8549974.1"/>
    <property type="molecule type" value="Genomic_DNA"/>
</dbReference>
<evidence type="ECO:0000256" key="1">
    <source>
        <dbReference type="ARBA" id="ARBA00022679"/>
    </source>
</evidence>
<sequence>MSLKKVTIKSQEISWPRPPIIIGTGRLGKVYKVQYQGRDVAIKSSSNDMAAILDDFHIYHKLRKNEFVLKFHGFMLRGDKIALVTEYAANGTLGQFLKKNTSIGWELRAKLCHDIALGLFQCHEERIAHLNLKPENIFLTTDLTPKIAGFTKNKRKSEEDLTAYQPNGTIHWAAPEEVVNDANMKQYYQENPELADIYSFGLILWSTACSGAIPYEGVLRDNILLEKKQINSNESLRSQLPADCPFEFAQMFLKLTRYNPRQRAHLLYTLVVLEGLFDVRTDVQDHTMSFSKLSHSNSIMRYTSQDDLGESAVGQESDTNSQHALINHSNVLSHSASIQGRHTGVSSSYPQRPISPINANPKTDAEMLDEVIIMYVGAEKFGFDWLAKNLKKWAENDENDPKKIFTLLQNGGERRYHKRKAVKWLTTAANNGSTAAIETLAARKKKKKNW</sequence>
<reference evidence="6" key="1">
    <citation type="submission" date="2021-06" db="EMBL/GenBank/DDBJ databases">
        <authorList>
            <person name="Kallberg Y."/>
            <person name="Tangrot J."/>
            <person name="Rosling A."/>
        </authorList>
    </citation>
    <scope>NUCLEOTIDE SEQUENCE</scope>
    <source>
        <strain evidence="6">FL130A</strain>
    </source>
</reference>
<dbReference type="InterPro" id="IPR001245">
    <property type="entry name" value="Ser-Thr/Tyr_kinase_cat_dom"/>
</dbReference>
<dbReference type="Gene3D" id="1.10.510.10">
    <property type="entry name" value="Transferase(Phosphotransferase) domain 1"/>
    <property type="match status" value="1"/>
</dbReference>
<accession>A0A9N9B1D3</accession>
<dbReference type="Proteomes" id="UP000789508">
    <property type="component" value="Unassembled WGS sequence"/>
</dbReference>
<dbReference type="PROSITE" id="PS50011">
    <property type="entry name" value="PROTEIN_KINASE_DOM"/>
    <property type="match status" value="1"/>
</dbReference>
<comment type="caution">
    <text evidence="6">The sequence shown here is derived from an EMBL/GenBank/DDBJ whole genome shotgun (WGS) entry which is preliminary data.</text>
</comment>
<dbReference type="PANTHER" id="PTHR44329">
    <property type="entry name" value="SERINE/THREONINE-PROTEIN KINASE TNNI3K-RELATED"/>
    <property type="match status" value="1"/>
</dbReference>
<dbReference type="OrthoDB" id="2386054at2759"/>
<dbReference type="PANTHER" id="PTHR44329:SF288">
    <property type="entry name" value="MITOGEN-ACTIVATED PROTEIN KINASE KINASE KINASE 20"/>
    <property type="match status" value="1"/>
</dbReference>